<organism evidence="2">
    <name type="scientific">freshwater metagenome</name>
    <dbReference type="NCBI Taxonomy" id="449393"/>
    <lineage>
        <taxon>unclassified sequences</taxon>
        <taxon>metagenomes</taxon>
        <taxon>ecological metagenomes</taxon>
    </lineage>
</organism>
<accession>A0A6J6TB24</accession>
<dbReference type="InterPro" id="IPR036135">
    <property type="entry name" value="MoeA_linker/N_sf"/>
</dbReference>
<name>A0A6J6TB24_9ZZZZ</name>
<gene>
    <name evidence="2" type="ORF">UFOPK2810_00529</name>
</gene>
<dbReference type="Gene3D" id="3.40.980.10">
    <property type="entry name" value="MoaB/Mog-like domain"/>
    <property type="match status" value="1"/>
</dbReference>
<dbReference type="EMBL" id="CAEZYZ010000067">
    <property type="protein sequence ID" value="CAB4744582.1"/>
    <property type="molecule type" value="Genomic_DNA"/>
</dbReference>
<dbReference type="SUPFAM" id="SSF53218">
    <property type="entry name" value="Molybdenum cofactor biosynthesis proteins"/>
    <property type="match status" value="1"/>
</dbReference>
<feature type="domain" description="MoaB/Mog" evidence="1">
    <location>
        <begin position="184"/>
        <end position="320"/>
    </location>
</feature>
<dbReference type="GO" id="GO:0061599">
    <property type="term" value="F:molybdopterin molybdotransferase activity"/>
    <property type="evidence" value="ECO:0007669"/>
    <property type="project" value="TreeGrafter"/>
</dbReference>
<dbReference type="Gene3D" id="2.170.190.11">
    <property type="entry name" value="Molybdopterin biosynthesis moea protein, domain 3"/>
    <property type="match status" value="1"/>
</dbReference>
<dbReference type="Gene3D" id="2.40.340.10">
    <property type="entry name" value="MoeA, C-terminal, domain IV"/>
    <property type="match status" value="1"/>
</dbReference>
<dbReference type="InterPro" id="IPR001453">
    <property type="entry name" value="MoaB/Mog_dom"/>
</dbReference>
<dbReference type="GO" id="GO:0005829">
    <property type="term" value="C:cytosol"/>
    <property type="evidence" value="ECO:0007669"/>
    <property type="project" value="TreeGrafter"/>
</dbReference>
<dbReference type="InterPro" id="IPR036425">
    <property type="entry name" value="MoaB/Mog-like_dom_sf"/>
</dbReference>
<dbReference type="InterPro" id="IPR005110">
    <property type="entry name" value="MoeA_linker/N"/>
</dbReference>
<dbReference type="PANTHER" id="PTHR10192:SF5">
    <property type="entry name" value="GEPHYRIN"/>
    <property type="match status" value="1"/>
</dbReference>
<reference evidence="2" key="1">
    <citation type="submission" date="2020-05" db="EMBL/GenBank/DDBJ databases">
        <authorList>
            <person name="Chiriac C."/>
            <person name="Salcher M."/>
            <person name="Ghai R."/>
            <person name="Kavagutti S V."/>
        </authorList>
    </citation>
    <scope>NUCLEOTIDE SEQUENCE</scope>
</reference>
<dbReference type="Pfam" id="PF03453">
    <property type="entry name" value="MoeA_N"/>
    <property type="match status" value="1"/>
</dbReference>
<sequence length="403" mass="41829">MSTEGLQGVLTWAAAHHIANTCAQPLPTVRARLDEAAGSLLAQPILMLDDDPAENVAAVSGYALCGPGPWRRTLEETLAPGECFMIKAGTPMPEHADAVMPLEQAVAEQGRGNVITVTGRDVLSGVADERVRPAFGDGVLLRGSRTPKGTQILPADRLVTSSVLALMAAAGHDDVPIIRPPIVGTLVLGSTLLNSGGSRQGRARDALSESVPAFVAALGARANPAVRAPDIHEVIRAEIEDANVDVLITTGSTAPDSDNSVRHVLRDLDARWLIDGVAVTPGARMLLARLTDGRIIVGLPGAPQSALAGLVTLAAPIIRALRGETQPDYPTAVLIDDAPRADFADDTRLAAVRLEADDEGRLIARPMLDSGPAGLIGWANADGIAIALPGTGIKGDAVPIIRL</sequence>
<proteinExistence type="predicted"/>
<dbReference type="Gene3D" id="3.90.105.10">
    <property type="entry name" value="Molybdopterin biosynthesis moea protein, domain 2"/>
    <property type="match status" value="1"/>
</dbReference>
<protein>
    <submittedName>
        <fullName evidence="2">Unannotated protein</fullName>
    </submittedName>
</protein>
<evidence type="ECO:0000313" key="2">
    <source>
        <dbReference type="EMBL" id="CAB4744582.1"/>
    </source>
</evidence>
<dbReference type="PANTHER" id="PTHR10192">
    <property type="entry name" value="MOLYBDOPTERIN BIOSYNTHESIS PROTEIN"/>
    <property type="match status" value="1"/>
</dbReference>
<dbReference type="InterPro" id="IPR036688">
    <property type="entry name" value="MoeA_C_domain_IV_sf"/>
</dbReference>
<dbReference type="InterPro" id="IPR038987">
    <property type="entry name" value="MoeA-like"/>
</dbReference>
<evidence type="ECO:0000259" key="1">
    <source>
        <dbReference type="SMART" id="SM00852"/>
    </source>
</evidence>
<dbReference type="SMART" id="SM00852">
    <property type="entry name" value="MoCF_biosynth"/>
    <property type="match status" value="1"/>
</dbReference>
<dbReference type="GO" id="GO:0006777">
    <property type="term" value="P:Mo-molybdopterin cofactor biosynthetic process"/>
    <property type="evidence" value="ECO:0007669"/>
    <property type="project" value="TreeGrafter"/>
</dbReference>
<dbReference type="Pfam" id="PF00994">
    <property type="entry name" value="MoCF_biosynth"/>
    <property type="match status" value="1"/>
</dbReference>
<dbReference type="SUPFAM" id="SSF63882">
    <property type="entry name" value="MoeA N-terminal region -like"/>
    <property type="match status" value="1"/>
</dbReference>
<dbReference type="AlphaFoldDB" id="A0A6J6TB24"/>